<dbReference type="SUPFAM" id="SSF52540">
    <property type="entry name" value="P-loop containing nucleoside triphosphate hydrolases"/>
    <property type="match status" value="1"/>
</dbReference>
<dbReference type="InterPro" id="IPR027417">
    <property type="entry name" value="P-loop_NTPase"/>
</dbReference>
<gene>
    <name evidence="1" type="ORF">H8K52_02745</name>
</gene>
<protein>
    <submittedName>
        <fullName evidence="1">Sulfotransferase</fullName>
    </submittedName>
</protein>
<name>A0ABR6X0C7_9BURK</name>
<sequence length="288" mass="32932">MTHPKFHFITGLPRSGSTLLSAILLQNPRFHASMTSPVGTLMTGMINQLGAGSEFGGVVSTEQRQRLATGMFHSYYSDKADKDVIFDTNRMWSAHMPLLLKQFPEAKFIACVRNVAWIMDSLERRYRENPYETTRLFNNPEERSTVYNRVETLSKGNRMVGYPWTALKEAFYGENSNSLLILDYDLLAQVPDKIMPLIYQFLGEPEFEHDFDHLEYDAPEFDAPLGIHGMHKIRPKVGFQKRASILPPDIFERFSKMSFWNDRTNSRCSVIAAQPIVPEQAQANAAEK</sequence>
<comment type="caution">
    <text evidence="1">The sequence shown here is derived from an EMBL/GenBank/DDBJ whole genome shotgun (WGS) entry which is preliminary data.</text>
</comment>
<dbReference type="Proteomes" id="UP000648257">
    <property type="component" value="Unassembled WGS sequence"/>
</dbReference>
<dbReference type="EMBL" id="JACOFW010000002">
    <property type="protein sequence ID" value="MBC3806262.1"/>
    <property type="molecule type" value="Genomic_DNA"/>
</dbReference>
<evidence type="ECO:0000313" key="1">
    <source>
        <dbReference type="EMBL" id="MBC3806262.1"/>
    </source>
</evidence>
<evidence type="ECO:0000313" key="2">
    <source>
        <dbReference type="Proteomes" id="UP000648257"/>
    </source>
</evidence>
<dbReference type="Gene3D" id="3.40.50.300">
    <property type="entry name" value="P-loop containing nucleotide triphosphate hydrolases"/>
    <property type="match status" value="1"/>
</dbReference>
<dbReference type="Pfam" id="PF13469">
    <property type="entry name" value="Sulfotransfer_3"/>
    <property type="match status" value="1"/>
</dbReference>
<organism evidence="1 2">
    <name type="scientific">Undibacterium seohonense</name>
    <dbReference type="NCBI Taxonomy" id="1344950"/>
    <lineage>
        <taxon>Bacteria</taxon>
        <taxon>Pseudomonadati</taxon>
        <taxon>Pseudomonadota</taxon>
        <taxon>Betaproteobacteria</taxon>
        <taxon>Burkholderiales</taxon>
        <taxon>Oxalobacteraceae</taxon>
        <taxon>Undibacterium</taxon>
    </lineage>
</organism>
<dbReference type="RefSeq" id="WP_186921197.1">
    <property type="nucleotide sequence ID" value="NZ_JACOFW010000002.1"/>
</dbReference>
<proteinExistence type="predicted"/>
<reference evidence="1 2" key="1">
    <citation type="submission" date="2020-08" db="EMBL/GenBank/DDBJ databases">
        <title>Novel species isolated from subtropical streams in China.</title>
        <authorList>
            <person name="Lu H."/>
        </authorList>
    </citation>
    <scope>NUCLEOTIDE SEQUENCE [LARGE SCALE GENOMIC DNA]</scope>
    <source>
        <strain evidence="1 2">KACC 16656</strain>
    </source>
</reference>
<keyword evidence="2" id="KW-1185">Reference proteome</keyword>
<accession>A0ABR6X0C7</accession>